<dbReference type="EMBL" id="ADVL01000954">
    <property type="protein sequence ID" value="EFH09129.1"/>
    <property type="molecule type" value="Genomic_DNA"/>
</dbReference>
<evidence type="ECO:0000313" key="2">
    <source>
        <dbReference type="EMBL" id="EFH09129.1"/>
    </source>
</evidence>
<evidence type="ECO:0000313" key="3">
    <source>
        <dbReference type="Proteomes" id="UP000005324"/>
    </source>
</evidence>
<dbReference type="HOGENOM" id="CLU_2627923_0_0_5"/>
<dbReference type="RefSeq" id="WP_007006476.1">
    <property type="nucleotide sequence ID" value="NZ_GG771111.1"/>
</dbReference>
<sequence>MSEPTPEMVREAALWHATLGSGEATEADRRDCAAWQAAHPGHAEAFRRLQAVLDRFQGLPARPARQALHQAEQRGRQL</sequence>
<dbReference type="Pfam" id="PF16220">
    <property type="entry name" value="DUF4880"/>
    <property type="match status" value="1"/>
</dbReference>
<keyword evidence="3" id="KW-1185">Reference proteome</keyword>
<comment type="caution">
    <text evidence="2">The sequence shown here is derived from an EMBL/GenBank/DDBJ whole genome shotgun (WGS) entry which is preliminary data.</text>
</comment>
<proteinExistence type="predicted"/>
<dbReference type="AlphaFoldDB" id="D5RU91"/>
<accession>D5RU91</accession>
<feature type="non-terminal residue" evidence="2">
    <location>
        <position position="78"/>
    </location>
</feature>
<reference evidence="2 3" key="1">
    <citation type="submission" date="2010-04" db="EMBL/GenBank/DDBJ databases">
        <authorList>
            <person name="Qin X."/>
            <person name="Bachman B."/>
            <person name="Battles P."/>
            <person name="Bell A."/>
            <person name="Bess C."/>
            <person name="Bickham C."/>
            <person name="Chaboub L."/>
            <person name="Chen D."/>
            <person name="Coyle M."/>
            <person name="Deiros D.R."/>
            <person name="Dinh H."/>
            <person name="Forbes L."/>
            <person name="Fowler G."/>
            <person name="Francisco L."/>
            <person name="Fu Q."/>
            <person name="Gubbala S."/>
            <person name="Hale W."/>
            <person name="Han Y."/>
            <person name="Hemphill L."/>
            <person name="Highlander S.K."/>
            <person name="Hirani K."/>
            <person name="Hogues M."/>
            <person name="Jackson L."/>
            <person name="Jakkamsetti A."/>
            <person name="Javaid M."/>
            <person name="Jiang H."/>
            <person name="Korchina V."/>
            <person name="Kovar C."/>
            <person name="Lara F."/>
            <person name="Lee S."/>
            <person name="Mata R."/>
            <person name="Mathew T."/>
            <person name="Moen C."/>
            <person name="Morales K."/>
            <person name="Munidasa M."/>
            <person name="Nazareth L."/>
            <person name="Ngo R."/>
            <person name="Nguyen L."/>
            <person name="Okwuonu G."/>
            <person name="Ongeri F."/>
            <person name="Patil S."/>
            <person name="Petrosino J."/>
            <person name="Pham C."/>
            <person name="Pham P."/>
            <person name="Pu L.-L."/>
            <person name="Puazo M."/>
            <person name="Raj R."/>
            <person name="Reid J."/>
            <person name="Rouhana J."/>
            <person name="Saada N."/>
            <person name="Shang Y."/>
            <person name="Simmons D."/>
            <person name="Thornton R."/>
            <person name="Warren J."/>
            <person name="Weissenberger G."/>
            <person name="Zhang J."/>
            <person name="Zhang L."/>
            <person name="Zhou C."/>
            <person name="Zhu D."/>
            <person name="Muzny D."/>
            <person name="Worley K."/>
            <person name="Gibbs R."/>
        </authorList>
    </citation>
    <scope>NUCLEOTIDE SEQUENCE [LARGE SCALE GENOMIC DNA]</scope>
    <source>
        <strain evidence="2 3">ATCC 49957</strain>
    </source>
</reference>
<protein>
    <recommendedName>
        <fullName evidence="1">FecR N-terminal domain-containing protein</fullName>
    </recommendedName>
</protein>
<feature type="domain" description="FecR N-terminal" evidence="1">
    <location>
        <begin position="10"/>
        <end position="52"/>
    </location>
</feature>
<dbReference type="Proteomes" id="UP000005324">
    <property type="component" value="Unassembled WGS sequence"/>
</dbReference>
<dbReference type="InterPro" id="IPR032623">
    <property type="entry name" value="FecR_N"/>
</dbReference>
<name>D5RU91_9PROT</name>
<dbReference type="OrthoDB" id="7339213at2"/>
<gene>
    <name evidence="2" type="ORF">HMPREF0731_4653</name>
</gene>
<organism evidence="2 3">
    <name type="scientific">Pseudoroseomonas cervicalis ATCC 49957</name>
    <dbReference type="NCBI Taxonomy" id="525371"/>
    <lineage>
        <taxon>Bacteria</taxon>
        <taxon>Pseudomonadati</taxon>
        <taxon>Pseudomonadota</taxon>
        <taxon>Alphaproteobacteria</taxon>
        <taxon>Acetobacterales</taxon>
        <taxon>Roseomonadaceae</taxon>
        <taxon>Roseomonas</taxon>
    </lineage>
</organism>
<evidence type="ECO:0000259" key="1">
    <source>
        <dbReference type="Pfam" id="PF16220"/>
    </source>
</evidence>